<name>A0A6U6DFD7_GUITH</name>
<evidence type="ECO:0000256" key="3">
    <source>
        <dbReference type="SAM" id="Phobius"/>
    </source>
</evidence>
<reference evidence="5" key="1">
    <citation type="submission" date="2021-01" db="EMBL/GenBank/DDBJ databases">
        <authorList>
            <person name="Corre E."/>
            <person name="Pelletier E."/>
            <person name="Niang G."/>
            <person name="Scheremetjew M."/>
            <person name="Finn R."/>
            <person name="Kale V."/>
            <person name="Holt S."/>
            <person name="Cochrane G."/>
            <person name="Meng A."/>
            <person name="Brown T."/>
            <person name="Cohen L."/>
        </authorList>
    </citation>
    <scope>NUCLEOTIDE SEQUENCE</scope>
    <source>
        <strain evidence="5">CCMP 2712</strain>
    </source>
</reference>
<accession>A0A6U6DFD7</accession>
<organism evidence="5">
    <name type="scientific">Guillardia theta</name>
    <name type="common">Cryptophyte</name>
    <name type="synonym">Cryptomonas phi</name>
    <dbReference type="NCBI Taxonomy" id="55529"/>
    <lineage>
        <taxon>Eukaryota</taxon>
        <taxon>Cryptophyceae</taxon>
        <taxon>Pyrenomonadales</taxon>
        <taxon>Geminigeraceae</taxon>
        <taxon>Guillardia</taxon>
    </lineage>
</organism>
<feature type="transmembrane region" description="Helical" evidence="3">
    <location>
        <begin position="193"/>
        <end position="212"/>
    </location>
</feature>
<evidence type="ECO:0000256" key="1">
    <source>
        <dbReference type="SAM" id="Coils"/>
    </source>
</evidence>
<dbReference type="AlphaFoldDB" id="A0A6U6DFD7"/>
<feature type="coiled-coil region" evidence="1">
    <location>
        <begin position="28"/>
        <end position="67"/>
    </location>
</feature>
<evidence type="ECO:0000313" key="5">
    <source>
        <dbReference type="EMBL" id="CAE2338045.1"/>
    </source>
</evidence>
<protein>
    <submittedName>
        <fullName evidence="5">Uncharacterized protein</fullName>
    </submittedName>
</protein>
<sequence>MNYLNQHIPSLPGEAELDAEGIPSESRVKELEKRIEAQQRQQAELISRLAQQEAHQLQLQKEQLKAQVRTDMPSYSLSNAMNSADSLRRAVEKFRSHSHARDSRPQSEESSPRSNLRSTSEETIVLQGDTGNVEPDTAFIIPKYRLEKDVKARVKGDKRQTQVAEVISAEAEYEATEDIVNPEVSAKIGPIQIAIRAFIFVVVLAIGIWGLAEIIRRYS</sequence>
<gene>
    <name evidence="4" type="ORF">GTHE00462_LOCUS37398</name>
    <name evidence="5" type="ORF">GTHE00462_LOCUS37408</name>
</gene>
<proteinExistence type="predicted"/>
<dbReference type="EMBL" id="HBKN01047905">
    <property type="protein sequence ID" value="CAE2338045.1"/>
    <property type="molecule type" value="Transcribed_RNA"/>
</dbReference>
<evidence type="ECO:0000256" key="2">
    <source>
        <dbReference type="SAM" id="MobiDB-lite"/>
    </source>
</evidence>
<keyword evidence="1" id="KW-0175">Coiled coil</keyword>
<keyword evidence="3" id="KW-0812">Transmembrane</keyword>
<dbReference type="EMBL" id="HBKN01047894">
    <property type="protein sequence ID" value="CAE2338029.1"/>
    <property type="molecule type" value="Transcribed_RNA"/>
</dbReference>
<feature type="region of interest" description="Disordered" evidence="2">
    <location>
        <begin position="91"/>
        <end position="123"/>
    </location>
</feature>
<keyword evidence="3" id="KW-0472">Membrane</keyword>
<evidence type="ECO:0000313" key="4">
    <source>
        <dbReference type="EMBL" id="CAE2338029.1"/>
    </source>
</evidence>
<feature type="compositionally biased region" description="Basic and acidic residues" evidence="2">
    <location>
        <begin position="91"/>
        <end position="111"/>
    </location>
</feature>
<keyword evidence="3" id="KW-1133">Transmembrane helix</keyword>
<feature type="region of interest" description="Disordered" evidence="2">
    <location>
        <begin position="1"/>
        <end position="22"/>
    </location>
</feature>